<feature type="domain" description="N-acetyltransferase" evidence="3">
    <location>
        <begin position="3"/>
        <end position="185"/>
    </location>
</feature>
<evidence type="ECO:0000313" key="4">
    <source>
        <dbReference type="EMBL" id="TWT28666.1"/>
    </source>
</evidence>
<proteinExistence type="predicted"/>
<name>A0A5C5UR54_9CORY</name>
<dbReference type="PROSITE" id="PS51186">
    <property type="entry name" value="GNAT"/>
    <property type="match status" value="1"/>
</dbReference>
<dbReference type="PANTHER" id="PTHR43877">
    <property type="entry name" value="AMINOALKYLPHOSPHONATE N-ACETYLTRANSFERASE-RELATED-RELATED"/>
    <property type="match status" value="1"/>
</dbReference>
<protein>
    <submittedName>
        <fullName evidence="4">GNAT family N-acetyltransferase</fullName>
    </submittedName>
</protein>
<evidence type="ECO:0000313" key="5">
    <source>
        <dbReference type="Proteomes" id="UP000320791"/>
    </source>
</evidence>
<dbReference type="InterPro" id="IPR050832">
    <property type="entry name" value="Bact_Acetyltransf"/>
</dbReference>
<dbReference type="GO" id="GO:0016747">
    <property type="term" value="F:acyltransferase activity, transferring groups other than amino-acyl groups"/>
    <property type="evidence" value="ECO:0007669"/>
    <property type="project" value="InterPro"/>
</dbReference>
<dbReference type="EMBL" id="VOHM01000003">
    <property type="protein sequence ID" value="TWT28666.1"/>
    <property type="molecule type" value="Genomic_DNA"/>
</dbReference>
<keyword evidence="1 4" id="KW-0808">Transferase</keyword>
<dbReference type="InterPro" id="IPR000182">
    <property type="entry name" value="GNAT_dom"/>
</dbReference>
<dbReference type="RefSeq" id="WP_146323428.1">
    <property type="nucleotide sequence ID" value="NZ_BAABLR010000027.1"/>
</dbReference>
<dbReference type="Pfam" id="PF00583">
    <property type="entry name" value="Acetyltransf_1"/>
    <property type="match status" value="1"/>
</dbReference>
<accession>A0A5C5UR54</accession>
<dbReference type="Proteomes" id="UP000320791">
    <property type="component" value="Unassembled WGS sequence"/>
</dbReference>
<keyword evidence="2" id="KW-0012">Acyltransferase</keyword>
<reference evidence="4 5" key="1">
    <citation type="submission" date="2019-08" db="EMBL/GenBank/DDBJ databases">
        <authorList>
            <person name="Lei W."/>
        </authorList>
    </citation>
    <scope>NUCLEOTIDE SEQUENCE [LARGE SCALE GENOMIC DNA]</scope>
    <source>
        <strain evidence="4 5">CCUG 58627</strain>
    </source>
</reference>
<dbReference type="CDD" id="cd04301">
    <property type="entry name" value="NAT_SF"/>
    <property type="match status" value="1"/>
</dbReference>
<dbReference type="SUPFAM" id="SSF55729">
    <property type="entry name" value="Acyl-CoA N-acyltransferases (Nat)"/>
    <property type="match status" value="1"/>
</dbReference>
<sequence>MSVSLRHLSTPEFARHAPAFVDIYIQAMGYHPGIRHTRINAWQHLTRNAGFTAVCALDGTKPVGIAFGYIGMRHHWWYQQIHHGLIRAGKYGPEAQKILRHYFEIAEVHVLPSRQGEGIGRALITALARHAESNYALLSTPEVENENNAAFRLYRSLGFRDVLRNFHFSGDDRPFAVLWAPLPLETRS</sequence>
<evidence type="ECO:0000256" key="1">
    <source>
        <dbReference type="ARBA" id="ARBA00022679"/>
    </source>
</evidence>
<comment type="caution">
    <text evidence="4">The sequence shown here is derived from an EMBL/GenBank/DDBJ whole genome shotgun (WGS) entry which is preliminary data.</text>
</comment>
<dbReference type="OrthoDB" id="3692150at2"/>
<evidence type="ECO:0000259" key="3">
    <source>
        <dbReference type="PROSITE" id="PS51186"/>
    </source>
</evidence>
<keyword evidence="5" id="KW-1185">Reference proteome</keyword>
<dbReference type="AlphaFoldDB" id="A0A5C5UR54"/>
<dbReference type="InterPro" id="IPR016181">
    <property type="entry name" value="Acyl_CoA_acyltransferase"/>
</dbReference>
<gene>
    <name evidence="4" type="ORF">FRX94_01890</name>
</gene>
<dbReference type="Gene3D" id="3.40.630.30">
    <property type="match status" value="1"/>
</dbReference>
<evidence type="ECO:0000256" key="2">
    <source>
        <dbReference type="ARBA" id="ARBA00023315"/>
    </source>
</evidence>
<organism evidence="4 5">
    <name type="scientific">Corynebacterium canis</name>
    <dbReference type="NCBI Taxonomy" id="679663"/>
    <lineage>
        <taxon>Bacteria</taxon>
        <taxon>Bacillati</taxon>
        <taxon>Actinomycetota</taxon>
        <taxon>Actinomycetes</taxon>
        <taxon>Mycobacteriales</taxon>
        <taxon>Corynebacteriaceae</taxon>
        <taxon>Corynebacterium</taxon>
    </lineage>
</organism>